<dbReference type="Proteomes" id="UP000001695">
    <property type="component" value="Chromosome"/>
</dbReference>
<dbReference type="AlphaFoldDB" id="B2IF69"/>
<dbReference type="HOGENOM" id="CLU_2033527_0_0_5"/>
<accession>B2IF69</accession>
<proteinExistence type="predicted"/>
<keyword evidence="2" id="KW-1185">Reference proteome</keyword>
<gene>
    <name evidence="1" type="ordered locus">Bind_2012</name>
</gene>
<dbReference type="EMBL" id="CP001016">
    <property type="protein sequence ID" value="ACB95634.1"/>
    <property type="molecule type" value="Genomic_DNA"/>
</dbReference>
<dbReference type="eggNOG" id="ENOG5032XRJ">
    <property type="taxonomic scope" value="Bacteria"/>
</dbReference>
<reference evidence="2" key="1">
    <citation type="submission" date="2008-03" db="EMBL/GenBank/DDBJ databases">
        <title>Complete sequence of chromosome of Beijerinckia indica subsp. indica ATCC 9039.</title>
        <authorList>
            <consortium name="US DOE Joint Genome Institute"/>
            <person name="Copeland A."/>
            <person name="Lucas S."/>
            <person name="Lapidus A."/>
            <person name="Glavina del Rio T."/>
            <person name="Dalin E."/>
            <person name="Tice H."/>
            <person name="Bruce D."/>
            <person name="Goodwin L."/>
            <person name="Pitluck S."/>
            <person name="LaButti K."/>
            <person name="Schmutz J."/>
            <person name="Larimer F."/>
            <person name="Land M."/>
            <person name="Hauser L."/>
            <person name="Kyrpides N."/>
            <person name="Mikhailova N."/>
            <person name="Dunfield P.F."/>
            <person name="Dedysh S.N."/>
            <person name="Liesack W."/>
            <person name="Saw J.H."/>
            <person name="Alam M."/>
            <person name="Chen Y."/>
            <person name="Murrell J.C."/>
            <person name="Richardson P."/>
        </authorList>
    </citation>
    <scope>NUCLEOTIDE SEQUENCE [LARGE SCALE GENOMIC DNA]</scope>
    <source>
        <strain evidence="2">ATCC 9039 / DSM 1715 / NCIMB 8712</strain>
    </source>
</reference>
<protein>
    <submittedName>
        <fullName evidence="1">Uncharacterized protein</fullName>
    </submittedName>
</protein>
<reference evidence="1 2" key="2">
    <citation type="journal article" date="2010" name="J. Bacteriol.">
        <title>Complete genome sequence of Beijerinckia indica subsp. indica.</title>
        <authorList>
            <person name="Tamas I."/>
            <person name="Dedysh S.N."/>
            <person name="Liesack W."/>
            <person name="Stott M.B."/>
            <person name="Alam M."/>
            <person name="Murrell J.C."/>
            <person name="Dunfield P.F."/>
        </authorList>
    </citation>
    <scope>NUCLEOTIDE SEQUENCE [LARGE SCALE GENOMIC DNA]</scope>
    <source>
        <strain evidence="2">ATCC 9039 / DSM 1715 / NCIMB 8712</strain>
    </source>
</reference>
<dbReference type="OrthoDB" id="8448328at2"/>
<evidence type="ECO:0000313" key="2">
    <source>
        <dbReference type="Proteomes" id="UP000001695"/>
    </source>
</evidence>
<evidence type="ECO:0000313" key="1">
    <source>
        <dbReference type="EMBL" id="ACB95634.1"/>
    </source>
</evidence>
<name>B2IF69_BEII9</name>
<sequence>MSETAEDLIANARTDFSGFFKWADVLNGMIQDQVGPQFGLVVSQPEVDLATGKVSGALEVSRPMKAALTIPFDIQGKQITFAHDKFYLADKASGSKITKFSSESIHDINRILGDIVQNYIG</sequence>
<organism evidence="1 2">
    <name type="scientific">Beijerinckia indica subsp. indica (strain ATCC 9039 / DSM 1715 / NCIMB 8712)</name>
    <dbReference type="NCBI Taxonomy" id="395963"/>
    <lineage>
        <taxon>Bacteria</taxon>
        <taxon>Pseudomonadati</taxon>
        <taxon>Pseudomonadota</taxon>
        <taxon>Alphaproteobacteria</taxon>
        <taxon>Hyphomicrobiales</taxon>
        <taxon>Beijerinckiaceae</taxon>
        <taxon>Beijerinckia</taxon>
    </lineage>
</organism>
<dbReference type="KEGG" id="bid:Bind_2012"/>
<dbReference type="RefSeq" id="WP_012384990.1">
    <property type="nucleotide sequence ID" value="NC_010581.1"/>
</dbReference>